<dbReference type="Gene3D" id="1.20.1530.20">
    <property type="match status" value="1"/>
</dbReference>
<feature type="transmembrane region" description="Helical" evidence="5">
    <location>
        <begin position="302"/>
        <end position="321"/>
    </location>
</feature>
<evidence type="ECO:0000256" key="5">
    <source>
        <dbReference type="SAM" id="Phobius"/>
    </source>
</evidence>
<evidence type="ECO:0000256" key="1">
    <source>
        <dbReference type="ARBA" id="ARBA00004141"/>
    </source>
</evidence>
<gene>
    <name evidence="7" type="ORF">FDQ92_04475</name>
</gene>
<dbReference type="Proteomes" id="UP000298602">
    <property type="component" value="Chromosome"/>
</dbReference>
<name>A0A4P8L3D6_9BACT</name>
<evidence type="ECO:0000256" key="3">
    <source>
        <dbReference type="ARBA" id="ARBA00022989"/>
    </source>
</evidence>
<dbReference type="GO" id="GO:0015297">
    <property type="term" value="F:antiporter activity"/>
    <property type="evidence" value="ECO:0007669"/>
    <property type="project" value="InterPro"/>
</dbReference>
<keyword evidence="3 5" id="KW-1133">Transmembrane helix</keyword>
<proteinExistence type="predicted"/>
<dbReference type="RefSeq" id="WP_137423466.1">
    <property type="nucleotide sequence ID" value="NZ_CP040098.1"/>
</dbReference>
<feature type="transmembrane region" description="Helical" evidence="5">
    <location>
        <begin position="239"/>
        <end position="257"/>
    </location>
</feature>
<dbReference type="InterPro" id="IPR006153">
    <property type="entry name" value="Cation/H_exchanger_TM"/>
</dbReference>
<feature type="transmembrane region" description="Helical" evidence="5">
    <location>
        <begin position="149"/>
        <end position="175"/>
    </location>
</feature>
<dbReference type="Pfam" id="PF00999">
    <property type="entry name" value="Na_H_Exchanger"/>
    <property type="match status" value="1"/>
</dbReference>
<organism evidence="7 8">
    <name type="scientific">Desulfoglaeba alkanexedens ALDC</name>
    <dbReference type="NCBI Taxonomy" id="980445"/>
    <lineage>
        <taxon>Bacteria</taxon>
        <taxon>Pseudomonadati</taxon>
        <taxon>Thermodesulfobacteriota</taxon>
        <taxon>Syntrophobacteria</taxon>
        <taxon>Syntrophobacterales</taxon>
        <taxon>Syntrophobacteraceae</taxon>
        <taxon>Desulfoglaeba</taxon>
    </lineage>
</organism>
<feature type="transmembrane region" description="Helical" evidence="5">
    <location>
        <begin position="218"/>
        <end position="233"/>
    </location>
</feature>
<feature type="transmembrane region" description="Helical" evidence="5">
    <location>
        <begin position="115"/>
        <end position="137"/>
    </location>
</feature>
<dbReference type="GO" id="GO:0016020">
    <property type="term" value="C:membrane"/>
    <property type="evidence" value="ECO:0007669"/>
    <property type="project" value="UniProtKB-SubCell"/>
</dbReference>
<dbReference type="OrthoDB" id="9790604at2"/>
<dbReference type="PANTHER" id="PTHR31102:SF1">
    <property type="entry name" value="CATION_H+ EXCHANGER DOMAIN-CONTAINING PROTEIN"/>
    <property type="match status" value="1"/>
</dbReference>
<feature type="domain" description="Cation/H+ exchanger transmembrane" evidence="6">
    <location>
        <begin position="9"/>
        <end position="383"/>
    </location>
</feature>
<dbReference type="InterPro" id="IPR038770">
    <property type="entry name" value="Na+/solute_symporter_sf"/>
</dbReference>
<dbReference type="InterPro" id="IPR051843">
    <property type="entry name" value="CPA1_transporter"/>
</dbReference>
<protein>
    <submittedName>
        <fullName evidence="7">Sodium:proton antiporter</fullName>
    </submittedName>
</protein>
<evidence type="ECO:0000256" key="2">
    <source>
        <dbReference type="ARBA" id="ARBA00022692"/>
    </source>
</evidence>
<keyword evidence="2 5" id="KW-0812">Transmembrane</keyword>
<feature type="transmembrane region" description="Helical" evidence="5">
    <location>
        <begin position="24"/>
        <end position="45"/>
    </location>
</feature>
<dbReference type="EMBL" id="CP040098">
    <property type="protein sequence ID" value="QCQ21495.1"/>
    <property type="molecule type" value="Genomic_DNA"/>
</dbReference>
<dbReference type="AlphaFoldDB" id="A0A4P8L3D6"/>
<evidence type="ECO:0000256" key="4">
    <source>
        <dbReference type="ARBA" id="ARBA00023136"/>
    </source>
</evidence>
<feature type="transmembrane region" description="Helical" evidence="5">
    <location>
        <begin position="83"/>
        <end position="103"/>
    </location>
</feature>
<reference evidence="7 8" key="2">
    <citation type="submission" date="2019-05" db="EMBL/GenBank/DDBJ databases">
        <authorList>
            <person name="Suflita J.M."/>
            <person name="Marks C.R."/>
        </authorList>
    </citation>
    <scope>NUCLEOTIDE SEQUENCE [LARGE SCALE GENOMIC DNA]</scope>
    <source>
        <strain evidence="7 8">ALDC</strain>
    </source>
</reference>
<accession>A0A4P8L3D6</accession>
<reference evidence="7 8" key="1">
    <citation type="submission" date="2019-05" db="EMBL/GenBank/DDBJ databases">
        <title>The Complete Genome Sequence of the n-alkane-degrading Desulfoglaeba alkanexedens ALDC reveals multiple alkylsuccinate synthase gene clusters.</title>
        <authorList>
            <person name="Callaghan A.V."/>
            <person name="Davidova I.A."/>
            <person name="Duncan K.E."/>
            <person name="Morris B."/>
            <person name="McInerney M.J."/>
        </authorList>
    </citation>
    <scope>NUCLEOTIDE SEQUENCE [LARGE SCALE GENOMIC DNA]</scope>
    <source>
        <strain evidence="7 8">ALDC</strain>
    </source>
</reference>
<dbReference type="KEGG" id="dax:FDQ92_04475"/>
<feature type="transmembrane region" description="Helical" evidence="5">
    <location>
        <begin position="333"/>
        <end position="356"/>
    </location>
</feature>
<dbReference type="PANTHER" id="PTHR31102">
    <property type="match status" value="1"/>
</dbReference>
<keyword evidence="8" id="KW-1185">Reference proteome</keyword>
<feature type="transmembrane region" description="Helical" evidence="5">
    <location>
        <begin position="277"/>
        <end position="296"/>
    </location>
</feature>
<keyword evidence="4 5" id="KW-0472">Membrane</keyword>
<comment type="subcellular location">
    <subcellularLocation>
        <location evidence="1">Membrane</location>
        <topology evidence="1">Multi-pass membrane protein</topology>
    </subcellularLocation>
</comment>
<evidence type="ECO:0000259" key="6">
    <source>
        <dbReference type="Pfam" id="PF00999"/>
    </source>
</evidence>
<feature type="transmembrane region" description="Helical" evidence="5">
    <location>
        <begin position="187"/>
        <end position="206"/>
    </location>
</feature>
<feature type="transmembrane region" description="Helical" evidence="5">
    <location>
        <begin position="362"/>
        <end position="385"/>
    </location>
</feature>
<evidence type="ECO:0000313" key="7">
    <source>
        <dbReference type="EMBL" id="QCQ21495.1"/>
    </source>
</evidence>
<evidence type="ECO:0000313" key="8">
    <source>
        <dbReference type="Proteomes" id="UP000298602"/>
    </source>
</evidence>
<dbReference type="GO" id="GO:1902600">
    <property type="term" value="P:proton transmembrane transport"/>
    <property type="evidence" value="ECO:0007669"/>
    <property type="project" value="InterPro"/>
</dbReference>
<sequence>MAVSLAIIIILGLAADYLFRKMKLPGLVGMLLVGVGAGPYVLGLIRPEMMEVSGDLRKIALIVILLRAGFELHRDTLNRVGRAALLMSAVPAVFEIAGVMLVAPRWLGLSLIEAAILGSILAAVSPAVVVPLMIDFMDRGRGVKKGIPTLVLAASSVDDVFVIVLFSIFLGMYGGGEVHVCAKLAEIPVSIGLGIFMGLLPGYLLYRLFVTYDWRPPKRTLLVLGVSIALTWLESALEPWVHAASLLGIMAIGFIILEKSEPIAHLISQELKKLWVFAELILFVLVGAQVNIHVAWQAGLAGTAVIVVGLLFRSAGVYLSLLGTALHWKEKLFCVVAYVPKATVQAAIGAVPLAAGVASGEVILAVAVLSILLTAPLGAVGITLLGERILDRSELSIYKFRELRERLALPRVGERVRSKRYGTVWKVIEEKETWLSSSEAGGSHGGHDGRLVPAIHIRFWREDTSKGPGTGKTMTYLYSIADPSFQEHWEILYDW</sequence>